<evidence type="ECO:0000256" key="3">
    <source>
        <dbReference type="ARBA" id="ARBA00022729"/>
    </source>
</evidence>
<dbReference type="PANTHER" id="PTHR34820">
    <property type="entry name" value="INNER MEMBRANE PROTEIN YEBZ"/>
    <property type="match status" value="1"/>
</dbReference>
<evidence type="ECO:0000256" key="2">
    <source>
        <dbReference type="ARBA" id="ARBA00022723"/>
    </source>
</evidence>
<dbReference type="Pfam" id="PF04234">
    <property type="entry name" value="CopC"/>
    <property type="match status" value="1"/>
</dbReference>
<keyword evidence="6" id="KW-1133">Transmembrane helix</keyword>
<dbReference type="GO" id="GO:0030313">
    <property type="term" value="C:cell envelope"/>
    <property type="evidence" value="ECO:0007669"/>
    <property type="project" value="UniProtKB-SubCell"/>
</dbReference>
<keyword evidence="2" id="KW-0479">Metal-binding</keyword>
<evidence type="ECO:0000313" key="9">
    <source>
        <dbReference type="EMBL" id="GGP71630.1"/>
    </source>
</evidence>
<keyword evidence="6" id="KW-0472">Membrane</keyword>
<accession>A0A918AU78</accession>
<dbReference type="InterPro" id="IPR014756">
    <property type="entry name" value="Ig_E-set"/>
</dbReference>
<dbReference type="InterPro" id="IPR007348">
    <property type="entry name" value="CopC_dom"/>
</dbReference>
<sequence>MTRLALSALLACLAALGVATPAFAHTRLVSSDPADGSRAAQVPRQLTLTFSEPVPAESAQVQVTGPDNRAWGTTEVVARGTALVVSVDPGPAAAGQHRVSWRVESLDGDFVSGAIGFTLDAPAAQPGITTPTPPPTGTTGAAVPTETTGATTASGDSAATTTSSATGATTSSVPTSTVDDEGGSSVLLWTLVGLGALVAAAVVVALVRRKREDRPQGDTGSAE</sequence>
<gene>
    <name evidence="9" type="ORF">GCM10010185_50970</name>
</gene>
<dbReference type="RefSeq" id="WP_189225837.1">
    <property type="nucleotide sequence ID" value="NZ_BMRG01000012.1"/>
</dbReference>
<comment type="caution">
    <text evidence="9">The sequence shown here is derived from an EMBL/GenBank/DDBJ whole genome shotgun (WGS) entry which is preliminary data.</text>
</comment>
<keyword evidence="3 7" id="KW-0732">Signal</keyword>
<dbReference type="InterPro" id="IPR014755">
    <property type="entry name" value="Cu-Rt/internalin_Ig-like"/>
</dbReference>
<evidence type="ECO:0000256" key="6">
    <source>
        <dbReference type="SAM" id="Phobius"/>
    </source>
</evidence>
<reference evidence="9" key="1">
    <citation type="journal article" date="2014" name="Int. J. Syst. Evol. Microbiol.">
        <title>Complete genome sequence of Corynebacterium casei LMG S-19264T (=DSM 44701T), isolated from a smear-ripened cheese.</title>
        <authorList>
            <consortium name="US DOE Joint Genome Institute (JGI-PGF)"/>
            <person name="Walter F."/>
            <person name="Albersmeier A."/>
            <person name="Kalinowski J."/>
            <person name="Ruckert C."/>
        </authorList>
    </citation>
    <scope>NUCLEOTIDE SEQUENCE</scope>
    <source>
        <strain evidence="9">JCM 3313</strain>
    </source>
</reference>
<protein>
    <recommendedName>
        <fullName evidence="8">CopC domain-containing protein</fullName>
    </recommendedName>
</protein>
<feature type="region of interest" description="Disordered" evidence="5">
    <location>
        <begin position="122"/>
        <end position="180"/>
    </location>
</feature>
<feature type="chain" id="PRO_5038001100" description="CopC domain-containing protein" evidence="7">
    <location>
        <begin position="25"/>
        <end position="223"/>
    </location>
</feature>
<dbReference type="Proteomes" id="UP000639606">
    <property type="component" value="Unassembled WGS sequence"/>
</dbReference>
<feature type="compositionally biased region" description="Low complexity" evidence="5">
    <location>
        <begin position="137"/>
        <end position="177"/>
    </location>
</feature>
<evidence type="ECO:0000256" key="4">
    <source>
        <dbReference type="ARBA" id="ARBA00023008"/>
    </source>
</evidence>
<evidence type="ECO:0000256" key="5">
    <source>
        <dbReference type="SAM" id="MobiDB-lite"/>
    </source>
</evidence>
<keyword evidence="10" id="KW-1185">Reference proteome</keyword>
<dbReference type="GO" id="GO:0005507">
    <property type="term" value="F:copper ion binding"/>
    <property type="evidence" value="ECO:0007669"/>
    <property type="project" value="InterPro"/>
</dbReference>
<dbReference type="GO" id="GO:0006825">
    <property type="term" value="P:copper ion transport"/>
    <property type="evidence" value="ECO:0007669"/>
    <property type="project" value="InterPro"/>
</dbReference>
<dbReference type="GO" id="GO:0042597">
    <property type="term" value="C:periplasmic space"/>
    <property type="evidence" value="ECO:0007669"/>
    <property type="project" value="InterPro"/>
</dbReference>
<dbReference type="PANTHER" id="PTHR34820:SF4">
    <property type="entry name" value="INNER MEMBRANE PROTEIN YEBZ"/>
    <property type="match status" value="1"/>
</dbReference>
<dbReference type="InterPro" id="IPR032694">
    <property type="entry name" value="CopC/D"/>
</dbReference>
<dbReference type="AlphaFoldDB" id="A0A918AU78"/>
<dbReference type="SUPFAM" id="SSF81296">
    <property type="entry name" value="E set domains"/>
    <property type="match status" value="1"/>
</dbReference>
<reference evidence="9" key="2">
    <citation type="submission" date="2020-09" db="EMBL/GenBank/DDBJ databases">
        <authorList>
            <person name="Sun Q."/>
            <person name="Ohkuma M."/>
        </authorList>
    </citation>
    <scope>NUCLEOTIDE SEQUENCE</scope>
    <source>
        <strain evidence="9">JCM 3313</strain>
    </source>
</reference>
<dbReference type="Gene3D" id="2.60.40.1220">
    <property type="match status" value="1"/>
</dbReference>
<dbReference type="GO" id="GO:0005886">
    <property type="term" value="C:plasma membrane"/>
    <property type="evidence" value="ECO:0007669"/>
    <property type="project" value="TreeGrafter"/>
</dbReference>
<dbReference type="EMBL" id="BMRG01000012">
    <property type="protein sequence ID" value="GGP71630.1"/>
    <property type="molecule type" value="Genomic_DNA"/>
</dbReference>
<organism evidence="9 10">
    <name type="scientific">Saccharothrix coeruleofusca</name>
    <dbReference type="NCBI Taxonomy" id="33919"/>
    <lineage>
        <taxon>Bacteria</taxon>
        <taxon>Bacillati</taxon>
        <taxon>Actinomycetota</taxon>
        <taxon>Actinomycetes</taxon>
        <taxon>Pseudonocardiales</taxon>
        <taxon>Pseudonocardiaceae</taxon>
        <taxon>Saccharothrix</taxon>
    </lineage>
</organism>
<proteinExistence type="predicted"/>
<comment type="subcellular location">
    <subcellularLocation>
        <location evidence="1">Cell envelope</location>
    </subcellularLocation>
</comment>
<dbReference type="GO" id="GO:0046688">
    <property type="term" value="P:response to copper ion"/>
    <property type="evidence" value="ECO:0007669"/>
    <property type="project" value="InterPro"/>
</dbReference>
<evidence type="ECO:0000256" key="1">
    <source>
        <dbReference type="ARBA" id="ARBA00004196"/>
    </source>
</evidence>
<feature type="signal peptide" evidence="7">
    <location>
        <begin position="1"/>
        <end position="24"/>
    </location>
</feature>
<feature type="domain" description="CopC" evidence="8">
    <location>
        <begin position="25"/>
        <end position="119"/>
    </location>
</feature>
<name>A0A918AU78_9PSEU</name>
<evidence type="ECO:0000313" key="10">
    <source>
        <dbReference type="Proteomes" id="UP000639606"/>
    </source>
</evidence>
<keyword evidence="6" id="KW-0812">Transmembrane</keyword>
<feature type="transmembrane region" description="Helical" evidence="6">
    <location>
        <begin position="186"/>
        <end position="207"/>
    </location>
</feature>
<evidence type="ECO:0000256" key="7">
    <source>
        <dbReference type="SAM" id="SignalP"/>
    </source>
</evidence>
<keyword evidence="4" id="KW-0186">Copper</keyword>
<evidence type="ECO:0000259" key="8">
    <source>
        <dbReference type="Pfam" id="PF04234"/>
    </source>
</evidence>